<proteinExistence type="predicted"/>
<feature type="signal peptide" evidence="1">
    <location>
        <begin position="1"/>
        <end position="18"/>
    </location>
</feature>
<dbReference type="InterPro" id="IPR024079">
    <property type="entry name" value="MetalloPept_cat_dom_sf"/>
</dbReference>
<evidence type="ECO:0000313" key="3">
    <source>
        <dbReference type="Proteomes" id="UP001152321"/>
    </source>
</evidence>
<dbReference type="Proteomes" id="UP001152321">
    <property type="component" value="Unassembled WGS sequence"/>
</dbReference>
<evidence type="ECO:0000313" key="2">
    <source>
        <dbReference type="EMBL" id="MDG0815570.1"/>
    </source>
</evidence>
<sequence length="550" mass="62116">MKLIFIVASLFLGFFAQADQTCALRKSNIHALRAVHEHLELAWWAASPDQVWNAPCKSHQPPSEDTMLDYLDNGDSKKISTTVNGISFKDEDPAMIQLFRDLNTYDYSMKDKPPLAFNSKCDKVLCAAKEIFGDKEGLQLLYMLKRHGFNGSALRTKNASSWKANELDDVLTALGDYPDSLYPIQYNRKLSHFTRGMSYHSDPDAVIANSVMEVFDSWNKMTQPERQQTFLHELGHVIAQQKNLDSSAEWYKLAGWTEKVSQKNGSRFVEYEQTDKSHSVSEYAQTNPSEDFAETVVAYRFDGANMKQKHPDKYAYIKEHVFDGKEYLDAKSCTSSLTKTEQIKQANDASYANALAYVKTHPMTSFADDQIVEDAQTRCLDSMMKALAHEISETETCTTRALKEIQLSKAAKAQGVSLDTSLLSEKQLNQIGITEGGGRAFNQMVRVKFSNDLVNNIGQDKRNPLVSSYLRRAKDPESGCKDWAFMSVADIRQSPLAANLVKDDHYYFFQNNRRQNMEAFMQKSCLDAFKSASAGASSFRLTLSILKNMP</sequence>
<gene>
    <name evidence="2" type="ORF">NWE73_04285</name>
</gene>
<keyword evidence="3" id="KW-1185">Reference proteome</keyword>
<dbReference type="SUPFAM" id="SSF55486">
    <property type="entry name" value="Metalloproteases ('zincins'), catalytic domain"/>
    <property type="match status" value="1"/>
</dbReference>
<dbReference type="EMBL" id="JANRMI010000001">
    <property type="protein sequence ID" value="MDG0815570.1"/>
    <property type="molecule type" value="Genomic_DNA"/>
</dbReference>
<comment type="caution">
    <text evidence="2">The sequence shown here is derived from an EMBL/GenBank/DDBJ whole genome shotgun (WGS) entry which is preliminary data.</text>
</comment>
<evidence type="ECO:0000256" key="1">
    <source>
        <dbReference type="SAM" id="SignalP"/>
    </source>
</evidence>
<dbReference type="Gene3D" id="3.40.390.10">
    <property type="entry name" value="Collagenase (Catalytic Domain)"/>
    <property type="match status" value="1"/>
</dbReference>
<name>A0ABT6DH38_9BACT</name>
<reference evidence="2" key="1">
    <citation type="submission" date="2022-08" db="EMBL/GenBank/DDBJ databases">
        <title>Novel Bdellovibrio Species Isolated from Svalbard: Designation Bdellovibrio svalbardensis.</title>
        <authorList>
            <person name="Mitchell R.J."/>
            <person name="Choi S.Y."/>
        </authorList>
    </citation>
    <scope>NUCLEOTIDE SEQUENCE</scope>
    <source>
        <strain evidence="2">PAP01</strain>
    </source>
</reference>
<dbReference type="RefSeq" id="WP_277577045.1">
    <property type="nucleotide sequence ID" value="NZ_JANRMI010000001.1"/>
</dbReference>
<feature type="chain" id="PRO_5045093563" evidence="1">
    <location>
        <begin position="19"/>
        <end position="550"/>
    </location>
</feature>
<organism evidence="2 3">
    <name type="scientific">Bdellovibrio svalbardensis</name>
    <dbReference type="NCBI Taxonomy" id="2972972"/>
    <lineage>
        <taxon>Bacteria</taxon>
        <taxon>Pseudomonadati</taxon>
        <taxon>Bdellovibrionota</taxon>
        <taxon>Bdellovibrionia</taxon>
        <taxon>Bdellovibrionales</taxon>
        <taxon>Pseudobdellovibrionaceae</taxon>
        <taxon>Bdellovibrio</taxon>
    </lineage>
</organism>
<keyword evidence="1" id="KW-0732">Signal</keyword>
<protein>
    <submittedName>
        <fullName evidence="2">Uncharacterized protein</fullName>
    </submittedName>
</protein>
<accession>A0ABT6DH38</accession>